<keyword evidence="1" id="KW-0732">Signal</keyword>
<accession>A0ABP7J6A9</accession>
<dbReference type="SUPFAM" id="SSF56219">
    <property type="entry name" value="DNase I-like"/>
    <property type="match status" value="1"/>
</dbReference>
<name>A0ABP7J6A9_9ACTN</name>
<sequence length="394" mass="41874">MVLALLMAGLALATPAAHARHDGPQGGHHPAKPLTVMTRNLYLGADINRPVQAALAAQAGGGTQTDVLLALAHATYATRAIVDQTNFPVRAGLLADEIKRTHPDLVGLQEVAWWRHGPLQLTQVGVPNADITDYDFLATLLDALAQRGQHYVPVVVGNRADVEGPSFTGSPFDGTMGADARDVRLTMRDVILKRKSSDLRVTGHGDHVYATNLSVPVAGSTISFDRGYEWVDVRDGSKRLRFVNTHLEAFSADIAAAQATELLEGAPATDRTTVLVCDCNSDPLNHSVDTSIGDTLPHSAAYDLITGQGGFTDEWLTWAPAADGWTSGLSETVDDPTAAGFDHRIDMVFARTARGSGLAVDKGKVTGTKPGDRDPGTGLWPSDHGGVVLRLRGY</sequence>
<organism evidence="2 3">
    <name type="scientific">Nocardioides panacisoli</name>
    <dbReference type="NCBI Taxonomy" id="627624"/>
    <lineage>
        <taxon>Bacteria</taxon>
        <taxon>Bacillati</taxon>
        <taxon>Actinomycetota</taxon>
        <taxon>Actinomycetes</taxon>
        <taxon>Propionibacteriales</taxon>
        <taxon>Nocardioidaceae</taxon>
        <taxon>Nocardioides</taxon>
    </lineage>
</organism>
<evidence type="ECO:0000256" key="1">
    <source>
        <dbReference type="SAM" id="SignalP"/>
    </source>
</evidence>
<proteinExistence type="predicted"/>
<evidence type="ECO:0000313" key="2">
    <source>
        <dbReference type="EMBL" id="GAA3834789.1"/>
    </source>
</evidence>
<evidence type="ECO:0000313" key="3">
    <source>
        <dbReference type="Proteomes" id="UP001501821"/>
    </source>
</evidence>
<keyword evidence="3" id="KW-1185">Reference proteome</keyword>
<dbReference type="Gene3D" id="3.60.10.10">
    <property type="entry name" value="Endonuclease/exonuclease/phosphatase"/>
    <property type="match status" value="1"/>
</dbReference>
<comment type="caution">
    <text evidence="2">The sequence shown here is derived from an EMBL/GenBank/DDBJ whole genome shotgun (WGS) entry which is preliminary data.</text>
</comment>
<evidence type="ECO:0008006" key="4">
    <source>
        <dbReference type="Google" id="ProtNLM"/>
    </source>
</evidence>
<dbReference type="Proteomes" id="UP001501821">
    <property type="component" value="Unassembled WGS sequence"/>
</dbReference>
<protein>
    <recommendedName>
        <fullName evidence="4">Endonuclease/exonuclease/phosphatase domain-containing protein</fullName>
    </recommendedName>
</protein>
<feature type="chain" id="PRO_5045708559" description="Endonuclease/exonuclease/phosphatase domain-containing protein" evidence="1">
    <location>
        <begin position="20"/>
        <end position="394"/>
    </location>
</feature>
<dbReference type="InterPro" id="IPR036691">
    <property type="entry name" value="Endo/exonu/phosph_ase_sf"/>
</dbReference>
<dbReference type="EMBL" id="BAABAH010000021">
    <property type="protein sequence ID" value="GAA3834789.1"/>
    <property type="molecule type" value="Genomic_DNA"/>
</dbReference>
<gene>
    <name evidence="2" type="ORF">GCM10022242_39740</name>
</gene>
<feature type="signal peptide" evidence="1">
    <location>
        <begin position="1"/>
        <end position="19"/>
    </location>
</feature>
<reference evidence="3" key="1">
    <citation type="journal article" date="2019" name="Int. J. Syst. Evol. Microbiol.">
        <title>The Global Catalogue of Microorganisms (GCM) 10K type strain sequencing project: providing services to taxonomists for standard genome sequencing and annotation.</title>
        <authorList>
            <consortium name="The Broad Institute Genomics Platform"/>
            <consortium name="The Broad Institute Genome Sequencing Center for Infectious Disease"/>
            <person name="Wu L."/>
            <person name="Ma J."/>
        </authorList>
    </citation>
    <scope>NUCLEOTIDE SEQUENCE [LARGE SCALE GENOMIC DNA]</scope>
    <source>
        <strain evidence="3">JCM 16953</strain>
    </source>
</reference>